<dbReference type="PANTHER" id="PTHR10133">
    <property type="entry name" value="DNA POLYMERASE I"/>
    <property type="match status" value="1"/>
</dbReference>
<dbReference type="GO" id="GO:0006261">
    <property type="term" value="P:DNA-templated DNA replication"/>
    <property type="evidence" value="ECO:0007669"/>
    <property type="project" value="InterPro"/>
</dbReference>
<dbReference type="SMART" id="SM00482">
    <property type="entry name" value="POLAc"/>
    <property type="match status" value="1"/>
</dbReference>
<dbReference type="Gene3D" id="1.20.1060.10">
    <property type="entry name" value="Taq DNA Polymerase, Chain T, domain 4"/>
    <property type="match status" value="1"/>
</dbReference>
<evidence type="ECO:0000313" key="4">
    <source>
        <dbReference type="Proteomes" id="UP001165289"/>
    </source>
</evidence>
<keyword evidence="1" id="KW-0235">DNA replication</keyword>
<feature type="domain" description="DNA-directed DNA polymerase family A palm" evidence="2">
    <location>
        <begin position="141"/>
        <end position="360"/>
    </location>
</feature>
<dbReference type="PANTHER" id="PTHR10133:SF27">
    <property type="entry name" value="DNA POLYMERASE NU"/>
    <property type="match status" value="1"/>
</dbReference>
<keyword evidence="4" id="KW-1185">Reference proteome</keyword>
<dbReference type="Proteomes" id="UP001165289">
    <property type="component" value="Unassembled WGS sequence"/>
</dbReference>
<dbReference type="EMBL" id="JAKMXF010000347">
    <property type="protein sequence ID" value="KAI6647024.1"/>
    <property type="molecule type" value="Genomic_DNA"/>
</dbReference>
<dbReference type="GO" id="GO:0006302">
    <property type="term" value="P:double-strand break repair"/>
    <property type="evidence" value="ECO:0007669"/>
    <property type="project" value="TreeGrafter"/>
</dbReference>
<proteinExistence type="predicted"/>
<dbReference type="FunFam" id="1.10.150.20:FF:000002">
    <property type="entry name" value="DNA polymerase I"/>
    <property type="match status" value="1"/>
</dbReference>
<dbReference type="InterPro" id="IPR001098">
    <property type="entry name" value="DNA-dir_DNA_pol_A_palm_dom"/>
</dbReference>
<comment type="caution">
    <text evidence="3">The sequence shown here is derived from an EMBL/GenBank/DDBJ whole genome shotgun (WGS) entry which is preliminary data.</text>
</comment>
<organism evidence="3 4">
    <name type="scientific">Oopsacas minuta</name>
    <dbReference type="NCBI Taxonomy" id="111878"/>
    <lineage>
        <taxon>Eukaryota</taxon>
        <taxon>Metazoa</taxon>
        <taxon>Porifera</taxon>
        <taxon>Hexactinellida</taxon>
        <taxon>Hexasterophora</taxon>
        <taxon>Lyssacinosida</taxon>
        <taxon>Leucopsacidae</taxon>
        <taxon>Oopsacas</taxon>
    </lineage>
</organism>
<evidence type="ECO:0000256" key="1">
    <source>
        <dbReference type="ARBA" id="ARBA00022705"/>
    </source>
</evidence>
<name>A0AAV7JDX3_9METZ</name>
<dbReference type="GO" id="GO:0003677">
    <property type="term" value="F:DNA binding"/>
    <property type="evidence" value="ECO:0007669"/>
    <property type="project" value="InterPro"/>
</dbReference>
<evidence type="ECO:0000313" key="3">
    <source>
        <dbReference type="EMBL" id="KAI6647024.1"/>
    </source>
</evidence>
<dbReference type="InterPro" id="IPR002298">
    <property type="entry name" value="DNA_polymerase_A"/>
</dbReference>
<dbReference type="GO" id="GO:0003887">
    <property type="term" value="F:DNA-directed DNA polymerase activity"/>
    <property type="evidence" value="ECO:0007669"/>
    <property type="project" value="InterPro"/>
</dbReference>
<dbReference type="Pfam" id="PF00476">
    <property type="entry name" value="DNA_pol_A"/>
    <property type="match status" value="1"/>
</dbReference>
<dbReference type="InterPro" id="IPR043502">
    <property type="entry name" value="DNA/RNA_pol_sf"/>
</dbReference>
<sequence>MTSVNVFIVFIKKIELKKTSLNISKMLNPNMVREILFDWLQLDKKCGKSLYLTQKQRAKSTSEQVLESLKSTHPLPGLILQHRKLSKLLSFLQSLIPFIINPQKRLYPCWQQTGAATGRLSCNSPNLQGVPKKSIQVEGEDINIRSVFTSRKNYTLLSVDFRSIELRIVAFLSQEESLCSVFNRKQTESEIPEIQNGRDIFTELTTRWIGIPYDTVSITDRETTKRMVYGVIYGIGRDKLSEYLMVTPQEAQDRIDNFTNTFPKVKLFMNNVKKICHKYGYVTTLLRRKRFLPHVTAGNIQTRMYAERQAVNFVVQGLAADLCKVAMIKLCNRFSIETGLNTKLLVQIHDEILFEVADQQLQDTVDIVYEILENDRLLEGFVDFILPLEVKVLTGKSWGIMQEIVYKRKEMD</sequence>
<dbReference type="AlphaFoldDB" id="A0AAV7JDX3"/>
<dbReference type="PRINTS" id="PR00868">
    <property type="entry name" value="DNAPOLI"/>
</dbReference>
<dbReference type="Gene3D" id="1.10.150.20">
    <property type="entry name" value="5' to 3' exonuclease, C-terminal subdomain"/>
    <property type="match status" value="1"/>
</dbReference>
<dbReference type="CDD" id="cd08638">
    <property type="entry name" value="DNA_pol_A_theta"/>
    <property type="match status" value="1"/>
</dbReference>
<dbReference type="Gene3D" id="3.30.70.370">
    <property type="match status" value="1"/>
</dbReference>
<protein>
    <submittedName>
        <fullName evidence="3">DNA polymerase nu-like</fullName>
    </submittedName>
</protein>
<evidence type="ECO:0000259" key="2">
    <source>
        <dbReference type="SMART" id="SM00482"/>
    </source>
</evidence>
<gene>
    <name evidence="3" type="ORF">LOD99_8948</name>
</gene>
<accession>A0AAV7JDX3</accession>
<dbReference type="SUPFAM" id="SSF56672">
    <property type="entry name" value="DNA/RNA polymerases"/>
    <property type="match status" value="1"/>
</dbReference>
<reference evidence="3 4" key="1">
    <citation type="journal article" date="2023" name="BMC Biol.">
        <title>The compact genome of the sponge Oopsacas minuta (Hexactinellida) is lacking key metazoan core genes.</title>
        <authorList>
            <person name="Santini S."/>
            <person name="Schenkelaars Q."/>
            <person name="Jourda C."/>
            <person name="Duchesne M."/>
            <person name="Belahbib H."/>
            <person name="Rocher C."/>
            <person name="Selva M."/>
            <person name="Riesgo A."/>
            <person name="Vervoort M."/>
            <person name="Leys S.P."/>
            <person name="Kodjabachian L."/>
            <person name="Le Bivic A."/>
            <person name="Borchiellini C."/>
            <person name="Claverie J.M."/>
            <person name="Renard E."/>
        </authorList>
    </citation>
    <scope>NUCLEOTIDE SEQUENCE [LARGE SCALE GENOMIC DNA]</scope>
    <source>
        <strain evidence="3">SPO-2</strain>
    </source>
</reference>